<evidence type="ECO:0000256" key="7">
    <source>
        <dbReference type="ARBA" id="ARBA00023002"/>
    </source>
</evidence>
<feature type="compositionally biased region" description="Acidic residues" evidence="13">
    <location>
        <begin position="540"/>
        <end position="549"/>
    </location>
</feature>
<dbReference type="GO" id="GO:0005737">
    <property type="term" value="C:cytoplasm"/>
    <property type="evidence" value="ECO:0007669"/>
    <property type="project" value="TreeGrafter"/>
</dbReference>
<dbReference type="PANTHER" id="PTHR12117">
    <property type="entry name" value="HISTONE ACETYLTRANSFERASE COMPLEX"/>
    <property type="match status" value="1"/>
</dbReference>
<dbReference type="GO" id="GO:0031543">
    <property type="term" value="F:peptidyl-proline dioxygenase activity"/>
    <property type="evidence" value="ECO:0007669"/>
    <property type="project" value="UniProtKB-ARBA"/>
</dbReference>
<dbReference type="GO" id="GO:0031418">
    <property type="term" value="F:L-ascorbic acid binding"/>
    <property type="evidence" value="ECO:0007669"/>
    <property type="project" value="UniProtKB-KW"/>
</dbReference>
<name>A0A6G1FQX6_9PEZI</name>
<evidence type="ECO:0000313" key="15">
    <source>
        <dbReference type="EMBL" id="KAF1808062.1"/>
    </source>
</evidence>
<keyword evidence="16" id="KW-1185">Reference proteome</keyword>
<dbReference type="Pfam" id="PF13661">
    <property type="entry name" value="2OG-FeII_Oxy_4"/>
    <property type="match status" value="1"/>
</dbReference>
<dbReference type="InterPro" id="IPR051842">
    <property type="entry name" value="uS12_prolyl_hydroxylase"/>
</dbReference>
<dbReference type="RefSeq" id="XP_033529693.1">
    <property type="nucleotide sequence ID" value="XM_033677810.1"/>
</dbReference>
<feature type="domain" description="Fe2OG dioxygenase" evidence="14">
    <location>
        <begin position="136"/>
        <end position="264"/>
    </location>
</feature>
<keyword evidence="6" id="KW-0223">Dioxygenase</keyword>
<evidence type="ECO:0000256" key="4">
    <source>
        <dbReference type="ARBA" id="ARBA00022723"/>
    </source>
</evidence>
<evidence type="ECO:0000256" key="8">
    <source>
        <dbReference type="ARBA" id="ARBA00023004"/>
    </source>
</evidence>
<feature type="compositionally biased region" description="Polar residues" evidence="13">
    <location>
        <begin position="504"/>
        <end position="519"/>
    </location>
</feature>
<keyword evidence="5" id="KW-0847">Vitamin C</keyword>
<feature type="region of interest" description="Disordered" evidence="13">
    <location>
        <begin position="487"/>
        <end position="577"/>
    </location>
</feature>
<dbReference type="GO" id="GO:0005506">
    <property type="term" value="F:iron ion binding"/>
    <property type="evidence" value="ECO:0007669"/>
    <property type="project" value="InterPro"/>
</dbReference>
<dbReference type="InterPro" id="IPR043044">
    <property type="entry name" value="TPA1/Ofd1_C"/>
</dbReference>
<sequence>MKRERDSTDADPNATIKKRQTCATPKQDFRDDLFDAQTLKSYQDSYANSQPYKHGVLSNLVQPTLLRQVRDEIRNQISFTPKETDIYKIHQSGDLANLDGLDDGSLKDLPALLKLRDALYSPDFRNFISSISQSGPLSGAKTDMAINVYTPGCHLLCHDDVIGTRRVSYILYLTDPDQPWKPEWGGALRLYPTHKEKREDGSQVKIPDPEFDVVIPPAFNQLSFFAVQPGESFHDVEEVYFADSETSEDDGGRVRMAISGWFHIPQPGEEGFEEGLEQRLAEKSSLAQLQGNASEFDLPQPAWTSLDAKEETLVEEDDEELSEENCEFLVKYLKADYLVPETVEELNSMFVDESSLRVGQFLCPAFESRLRTWVEKRDGYSSGQRAGDLNHFNLSRPPHKHRYLYRQPSQSSGQDTDAPLDELVNHLFPSRHFRKWLSLVTGFSTTGLDCLIRRFRRGLDYTLATQYEEDDPQLELCLSLSPWKQWEEENDDEDDMEVEAGEDNNGTTHKVKDSAQQPNGKDKDSNKPESYGGYEIYLAGDEEEEEQDAGEVPTSMTGAGTRKSRQDPAIYRSNDADDDDGVLFSMPATWNQLSIVLRDQGTMRFVKYVSQAAGGDRWDICADYKVQDDADD</sequence>
<dbReference type="GO" id="GO:0009896">
    <property type="term" value="P:positive regulation of catabolic process"/>
    <property type="evidence" value="ECO:0007669"/>
    <property type="project" value="UniProtKB-ARBA"/>
</dbReference>
<evidence type="ECO:0000259" key="14">
    <source>
        <dbReference type="PROSITE" id="PS51471"/>
    </source>
</evidence>
<dbReference type="Proteomes" id="UP000504638">
    <property type="component" value="Unplaced"/>
</dbReference>
<organism evidence="15">
    <name type="scientific">Eremomyces bilateralis CBS 781.70</name>
    <dbReference type="NCBI Taxonomy" id="1392243"/>
    <lineage>
        <taxon>Eukaryota</taxon>
        <taxon>Fungi</taxon>
        <taxon>Dikarya</taxon>
        <taxon>Ascomycota</taxon>
        <taxon>Pezizomycotina</taxon>
        <taxon>Dothideomycetes</taxon>
        <taxon>Dothideomycetes incertae sedis</taxon>
        <taxon>Eremomycetales</taxon>
        <taxon>Eremomycetaceae</taxon>
        <taxon>Eremomyces</taxon>
    </lineage>
</organism>
<comment type="catalytic activity">
    <reaction evidence="11">
        <text>[ribosomal protein uS12]-(3S)-3-hydroxy-L-proline + 2-oxoglutarate + O2 = [ribosomal protein uS12]-(3S)-3,4-dihydroxy-L-proline + succinate + CO2</text>
        <dbReference type="Rhea" id="RHEA:54160"/>
        <dbReference type="Rhea" id="RHEA-COMP:13817"/>
        <dbReference type="Rhea" id="RHEA-COMP:13818"/>
        <dbReference type="ChEBI" id="CHEBI:15379"/>
        <dbReference type="ChEBI" id="CHEBI:16526"/>
        <dbReference type="ChEBI" id="CHEBI:16810"/>
        <dbReference type="ChEBI" id="CHEBI:30031"/>
        <dbReference type="ChEBI" id="CHEBI:85428"/>
        <dbReference type="ChEBI" id="CHEBI:138052"/>
    </reaction>
</comment>
<comment type="similarity">
    <text evidence="3">Belongs to the TPA1 family.</text>
</comment>
<dbReference type="Gene3D" id="2.60.120.620">
    <property type="entry name" value="q2cbj1_9rhob like domain"/>
    <property type="match status" value="1"/>
</dbReference>
<dbReference type="InterPro" id="IPR006620">
    <property type="entry name" value="Pro_4_hyd_alph"/>
</dbReference>
<dbReference type="InterPro" id="IPR019601">
    <property type="entry name" value="Oxoglutarate/Fe-dep_Oase_C"/>
</dbReference>
<gene>
    <name evidence="15 17" type="ORF">P152DRAFT_444544</name>
</gene>
<dbReference type="FunFam" id="2.60.120.620:FF:000014">
    <property type="entry name" value="Prolyl 3,4-dihydroxylase TPA1"/>
    <property type="match status" value="1"/>
</dbReference>
<dbReference type="Pfam" id="PF10637">
    <property type="entry name" value="Ofd1_CTDD"/>
    <property type="match status" value="1"/>
</dbReference>
<protein>
    <recommendedName>
        <fullName evidence="12">uS12 prolyl 3,4-dihydroxylase</fullName>
    </recommendedName>
</protein>
<keyword evidence="8" id="KW-0408">Iron</keyword>
<evidence type="ECO:0000256" key="9">
    <source>
        <dbReference type="ARBA" id="ARBA00023242"/>
    </source>
</evidence>
<dbReference type="InterPro" id="IPR005123">
    <property type="entry name" value="Oxoglu/Fe-dep_dioxygenase_dom"/>
</dbReference>
<dbReference type="PROSITE" id="PS51471">
    <property type="entry name" value="FE2OG_OXY"/>
    <property type="match status" value="1"/>
</dbReference>
<evidence type="ECO:0000256" key="5">
    <source>
        <dbReference type="ARBA" id="ARBA00022896"/>
    </source>
</evidence>
<evidence type="ECO:0000256" key="13">
    <source>
        <dbReference type="SAM" id="MobiDB-lite"/>
    </source>
</evidence>
<comment type="catalytic activity">
    <reaction evidence="10">
        <text>[ribosomal protein uS12]-L-proline + 2-oxoglutarate + O2 = [ribosomal protein uS12]-(3S)-3-hydroxy-L-proline + succinate + CO2</text>
        <dbReference type="Rhea" id="RHEA:54156"/>
        <dbReference type="Rhea" id="RHEA-COMP:13816"/>
        <dbReference type="Rhea" id="RHEA-COMP:13818"/>
        <dbReference type="ChEBI" id="CHEBI:15379"/>
        <dbReference type="ChEBI" id="CHEBI:16526"/>
        <dbReference type="ChEBI" id="CHEBI:16810"/>
        <dbReference type="ChEBI" id="CHEBI:30031"/>
        <dbReference type="ChEBI" id="CHEBI:50342"/>
        <dbReference type="ChEBI" id="CHEBI:85428"/>
    </reaction>
</comment>
<evidence type="ECO:0000256" key="10">
    <source>
        <dbReference type="ARBA" id="ARBA00047444"/>
    </source>
</evidence>
<evidence type="ECO:0000256" key="3">
    <source>
        <dbReference type="ARBA" id="ARBA00007443"/>
    </source>
</evidence>
<dbReference type="Gene3D" id="3.60.130.20">
    <property type="entry name" value="Oxoglutarate/iron-dependent oxygenase, C-terminal degradation domain"/>
    <property type="match status" value="1"/>
</dbReference>
<accession>A0A6G1FQX6</accession>
<evidence type="ECO:0000256" key="1">
    <source>
        <dbReference type="ARBA" id="ARBA00001961"/>
    </source>
</evidence>
<reference evidence="17" key="3">
    <citation type="submission" date="2025-04" db="UniProtKB">
        <authorList>
            <consortium name="RefSeq"/>
        </authorList>
    </citation>
    <scope>IDENTIFICATION</scope>
    <source>
        <strain evidence="17">CBS 781.70</strain>
    </source>
</reference>
<dbReference type="OrthoDB" id="430522at2759"/>
<keyword evidence="9" id="KW-0539">Nucleus</keyword>
<keyword evidence="7" id="KW-0560">Oxidoreductase</keyword>
<evidence type="ECO:0000256" key="11">
    <source>
        <dbReference type="ARBA" id="ARBA00051966"/>
    </source>
</evidence>
<dbReference type="GO" id="GO:0005634">
    <property type="term" value="C:nucleus"/>
    <property type="evidence" value="ECO:0007669"/>
    <property type="project" value="UniProtKB-SubCell"/>
</dbReference>
<dbReference type="EMBL" id="ML975192">
    <property type="protein sequence ID" value="KAF1808062.1"/>
    <property type="molecule type" value="Genomic_DNA"/>
</dbReference>
<evidence type="ECO:0000256" key="6">
    <source>
        <dbReference type="ARBA" id="ARBA00022964"/>
    </source>
</evidence>
<evidence type="ECO:0000313" key="16">
    <source>
        <dbReference type="Proteomes" id="UP000504638"/>
    </source>
</evidence>
<proteinExistence type="inferred from homology"/>
<comment type="cofactor">
    <cofactor evidence="1">
        <name>L-ascorbate</name>
        <dbReference type="ChEBI" id="CHEBI:38290"/>
    </cofactor>
</comment>
<evidence type="ECO:0000256" key="12">
    <source>
        <dbReference type="ARBA" id="ARBA00081607"/>
    </source>
</evidence>
<dbReference type="GO" id="GO:0010604">
    <property type="term" value="P:positive regulation of macromolecule metabolic process"/>
    <property type="evidence" value="ECO:0007669"/>
    <property type="project" value="UniProtKB-ARBA"/>
</dbReference>
<keyword evidence="4" id="KW-0479">Metal-binding</keyword>
<reference evidence="15 17" key="1">
    <citation type="submission" date="2020-01" db="EMBL/GenBank/DDBJ databases">
        <authorList>
            <consortium name="DOE Joint Genome Institute"/>
            <person name="Haridas S."/>
            <person name="Albert R."/>
            <person name="Binder M."/>
            <person name="Bloem J."/>
            <person name="Labutti K."/>
            <person name="Salamov A."/>
            <person name="Andreopoulos B."/>
            <person name="Baker S.E."/>
            <person name="Barry K."/>
            <person name="Bills G."/>
            <person name="Bluhm B.H."/>
            <person name="Cannon C."/>
            <person name="Castanera R."/>
            <person name="Culley D.E."/>
            <person name="Daum C."/>
            <person name="Ezra D."/>
            <person name="Gonzalez J.B."/>
            <person name="Henrissat B."/>
            <person name="Kuo A."/>
            <person name="Liang C."/>
            <person name="Lipzen A."/>
            <person name="Lutzoni F."/>
            <person name="Magnuson J."/>
            <person name="Mondo S."/>
            <person name="Nolan M."/>
            <person name="Ohm R."/>
            <person name="Pangilinan J."/>
            <person name="Park H.-J."/>
            <person name="Ramirez L."/>
            <person name="Alfaro M."/>
            <person name="Sun H."/>
            <person name="Tritt A."/>
            <person name="Yoshinaga Y."/>
            <person name="Zwiers L.-H."/>
            <person name="Turgeon B.G."/>
            <person name="Goodwin S.B."/>
            <person name="Spatafora J.W."/>
            <person name="Crous P.W."/>
            <person name="Grigoriev I.V."/>
        </authorList>
    </citation>
    <scope>NUCLEOTIDE SEQUENCE</scope>
    <source>
        <strain evidence="15 17">CBS 781.70</strain>
    </source>
</reference>
<comment type="subcellular location">
    <subcellularLocation>
        <location evidence="2">Nucleus</location>
    </subcellularLocation>
</comment>
<feature type="compositionally biased region" description="Acidic residues" evidence="13">
    <location>
        <begin position="488"/>
        <end position="502"/>
    </location>
</feature>
<dbReference type="GeneID" id="54418380"/>
<feature type="region of interest" description="Disordered" evidence="13">
    <location>
        <begin position="1"/>
        <end position="23"/>
    </location>
</feature>
<reference evidence="17" key="2">
    <citation type="submission" date="2020-04" db="EMBL/GenBank/DDBJ databases">
        <authorList>
            <consortium name="NCBI Genome Project"/>
        </authorList>
    </citation>
    <scope>NUCLEOTIDE SEQUENCE</scope>
    <source>
        <strain evidence="17">CBS 781.70</strain>
    </source>
</reference>
<evidence type="ECO:0000256" key="2">
    <source>
        <dbReference type="ARBA" id="ARBA00004123"/>
    </source>
</evidence>
<dbReference type="PANTHER" id="PTHR12117:SF0">
    <property type="entry name" value="PROLYL 3-HYDROXYLASE OGFOD1"/>
    <property type="match status" value="1"/>
</dbReference>
<dbReference type="GO" id="GO:0006449">
    <property type="term" value="P:regulation of translational termination"/>
    <property type="evidence" value="ECO:0007669"/>
    <property type="project" value="TreeGrafter"/>
</dbReference>
<evidence type="ECO:0000313" key="17">
    <source>
        <dbReference type="RefSeq" id="XP_033529693.1"/>
    </source>
</evidence>
<dbReference type="SMART" id="SM00702">
    <property type="entry name" value="P4Hc"/>
    <property type="match status" value="1"/>
</dbReference>
<dbReference type="InterPro" id="IPR039558">
    <property type="entry name" value="TPA1/OFD1_N"/>
</dbReference>
<dbReference type="AlphaFoldDB" id="A0A6G1FQX6"/>